<proteinExistence type="inferred from homology"/>
<dbReference type="Gene3D" id="2.40.50.140">
    <property type="entry name" value="Nucleic acid-binding proteins"/>
    <property type="match status" value="1"/>
</dbReference>
<keyword evidence="3" id="KW-0539">Nucleus</keyword>
<dbReference type="GO" id="GO:0003677">
    <property type="term" value="F:DNA binding"/>
    <property type="evidence" value="ECO:0007669"/>
    <property type="project" value="InterPro"/>
</dbReference>
<evidence type="ECO:0000256" key="2">
    <source>
        <dbReference type="ARBA" id="ARBA00009761"/>
    </source>
</evidence>
<dbReference type="InterPro" id="IPR013970">
    <property type="entry name" value="Rfa2"/>
</dbReference>
<reference evidence="4 5" key="1">
    <citation type="journal article" date="2018" name="Mol. Biol. Evol.">
        <title>Analysis of the draft genome of the red seaweed Gracilariopsis chorda provides insights into genome size evolution in Rhodophyta.</title>
        <authorList>
            <person name="Lee J."/>
            <person name="Yang E.C."/>
            <person name="Graf L."/>
            <person name="Yang J.H."/>
            <person name="Qiu H."/>
            <person name="Zel Zion U."/>
            <person name="Chan C.X."/>
            <person name="Stephens T.G."/>
            <person name="Weber A.P.M."/>
            <person name="Boo G.H."/>
            <person name="Boo S.M."/>
            <person name="Kim K.M."/>
            <person name="Shin Y."/>
            <person name="Jung M."/>
            <person name="Lee S.J."/>
            <person name="Yim H.S."/>
            <person name="Lee J.H."/>
            <person name="Bhattacharya D."/>
            <person name="Yoon H.S."/>
        </authorList>
    </citation>
    <scope>NUCLEOTIDE SEQUENCE [LARGE SCALE GENOMIC DNA]</scope>
    <source>
        <strain evidence="4 5">SKKU-2015</strain>
        <tissue evidence="4">Whole body</tissue>
    </source>
</reference>
<dbReference type="GO" id="GO:0006281">
    <property type="term" value="P:DNA repair"/>
    <property type="evidence" value="ECO:0007669"/>
    <property type="project" value="InterPro"/>
</dbReference>
<dbReference type="OrthoDB" id="188186at2759"/>
<comment type="caution">
    <text evidence="4">The sequence shown here is derived from an EMBL/GenBank/DDBJ whole genome shotgun (WGS) entry which is preliminary data.</text>
</comment>
<dbReference type="GO" id="GO:0006260">
    <property type="term" value="P:DNA replication"/>
    <property type="evidence" value="ECO:0007669"/>
    <property type="project" value="InterPro"/>
</dbReference>
<sequence length="103" mass="10998">MQPSPSHASPFVTQKQLNAHMNQEVVVAGKVLNATQTTLLLDGENSTTITVHRNQPPTMMIETGTKLLVRGMVKPDLSVAESPSFPATDVGDNFGTLAAFHAL</sequence>
<keyword evidence="5" id="KW-1185">Reference proteome</keyword>
<dbReference type="Pfam" id="PF08661">
    <property type="entry name" value="Rep_fac-A_3"/>
    <property type="match status" value="1"/>
</dbReference>
<evidence type="ECO:0000313" key="4">
    <source>
        <dbReference type="EMBL" id="PXF41382.1"/>
    </source>
</evidence>
<evidence type="ECO:0000313" key="5">
    <source>
        <dbReference type="Proteomes" id="UP000247409"/>
    </source>
</evidence>
<evidence type="ECO:0000256" key="3">
    <source>
        <dbReference type="ARBA" id="ARBA00023242"/>
    </source>
</evidence>
<dbReference type="Proteomes" id="UP000247409">
    <property type="component" value="Unassembled WGS sequence"/>
</dbReference>
<name>A0A2V3IH52_9FLOR</name>
<gene>
    <name evidence="4" type="ORF">BWQ96_08880</name>
</gene>
<dbReference type="AlphaFoldDB" id="A0A2V3IH52"/>
<dbReference type="GO" id="GO:0031981">
    <property type="term" value="C:nuclear lumen"/>
    <property type="evidence" value="ECO:0007669"/>
    <property type="project" value="UniProtKB-ARBA"/>
</dbReference>
<comment type="similarity">
    <text evidence="2">Belongs to the replication factor A protein 3 family.</text>
</comment>
<accession>A0A2V3IH52</accession>
<protein>
    <submittedName>
        <fullName evidence="4">Uncharacterized protein</fullName>
    </submittedName>
</protein>
<dbReference type="GO" id="GO:0006310">
    <property type="term" value="P:DNA recombination"/>
    <property type="evidence" value="ECO:0007669"/>
    <property type="project" value="InterPro"/>
</dbReference>
<evidence type="ECO:0000256" key="1">
    <source>
        <dbReference type="ARBA" id="ARBA00004123"/>
    </source>
</evidence>
<dbReference type="EMBL" id="NBIV01000218">
    <property type="protein sequence ID" value="PXF41382.1"/>
    <property type="molecule type" value="Genomic_DNA"/>
</dbReference>
<comment type="subcellular location">
    <subcellularLocation>
        <location evidence="1">Nucleus</location>
    </subcellularLocation>
</comment>
<dbReference type="InterPro" id="IPR012340">
    <property type="entry name" value="NA-bd_OB-fold"/>
</dbReference>
<organism evidence="4 5">
    <name type="scientific">Gracilariopsis chorda</name>
    <dbReference type="NCBI Taxonomy" id="448386"/>
    <lineage>
        <taxon>Eukaryota</taxon>
        <taxon>Rhodophyta</taxon>
        <taxon>Florideophyceae</taxon>
        <taxon>Rhodymeniophycidae</taxon>
        <taxon>Gracilariales</taxon>
        <taxon>Gracilariaceae</taxon>
        <taxon>Gracilariopsis</taxon>
    </lineage>
</organism>